<dbReference type="InterPro" id="IPR020007">
    <property type="entry name" value="NeuB/NeuA"/>
</dbReference>
<dbReference type="SMART" id="SM00858">
    <property type="entry name" value="SAF"/>
    <property type="match status" value="1"/>
</dbReference>
<proteinExistence type="predicted"/>
<dbReference type="Gene3D" id="3.90.1210.10">
    <property type="entry name" value="Antifreeze-like/N-acetylneuraminic acid synthase C-terminal domain"/>
    <property type="match status" value="1"/>
</dbReference>
<dbReference type="InterPro" id="IPR051690">
    <property type="entry name" value="PseI-like"/>
</dbReference>
<evidence type="ECO:0000313" key="3">
    <source>
        <dbReference type="Proteomes" id="UP000198500"/>
    </source>
</evidence>
<dbReference type="EMBL" id="FNNI01000006">
    <property type="protein sequence ID" value="SDX53665.1"/>
    <property type="molecule type" value="Genomic_DNA"/>
</dbReference>
<dbReference type="PANTHER" id="PTHR42966">
    <property type="entry name" value="N-ACETYLNEURAMINATE SYNTHASE"/>
    <property type="match status" value="1"/>
</dbReference>
<dbReference type="InterPro" id="IPR036732">
    <property type="entry name" value="AFP_Neu5c_C_sf"/>
</dbReference>
<feature type="domain" description="AFP-like" evidence="1">
    <location>
        <begin position="283"/>
        <end position="339"/>
    </location>
</feature>
<dbReference type="Pfam" id="PF03102">
    <property type="entry name" value="NeuB"/>
    <property type="match status" value="1"/>
</dbReference>
<dbReference type="Gene3D" id="3.20.20.70">
    <property type="entry name" value="Aldolase class I"/>
    <property type="match status" value="1"/>
</dbReference>
<dbReference type="InterPro" id="IPR013132">
    <property type="entry name" value="PseI/NeuA/B-like_N"/>
</dbReference>
<dbReference type="PROSITE" id="PS50844">
    <property type="entry name" value="AFP_LIKE"/>
    <property type="match status" value="1"/>
</dbReference>
<evidence type="ECO:0000259" key="1">
    <source>
        <dbReference type="PROSITE" id="PS50844"/>
    </source>
</evidence>
<dbReference type="NCBIfam" id="TIGR03569">
    <property type="entry name" value="NeuB_NnaB"/>
    <property type="match status" value="1"/>
</dbReference>
<gene>
    <name evidence="2" type="ORF">SAMN05443545_10617</name>
</gene>
<evidence type="ECO:0000313" key="2">
    <source>
        <dbReference type="EMBL" id="SDX53665.1"/>
    </source>
</evidence>
<reference evidence="2 3" key="1">
    <citation type="submission" date="2016-10" db="EMBL/GenBank/DDBJ databases">
        <authorList>
            <person name="de Groot N.N."/>
        </authorList>
    </citation>
    <scope>NUCLEOTIDE SEQUENCE [LARGE SCALE GENOMIC DNA]</scope>
    <source>
        <strain evidence="2 3">DSM 19219</strain>
    </source>
</reference>
<dbReference type="InterPro" id="IPR013974">
    <property type="entry name" value="SAF"/>
</dbReference>
<dbReference type="Pfam" id="PF08666">
    <property type="entry name" value="SAF"/>
    <property type="match status" value="1"/>
</dbReference>
<dbReference type="GO" id="GO:0047444">
    <property type="term" value="F:N-acylneuraminate-9-phosphate synthase activity"/>
    <property type="evidence" value="ECO:0007669"/>
    <property type="project" value="TreeGrafter"/>
</dbReference>
<dbReference type="CDD" id="cd11615">
    <property type="entry name" value="SAF_NeuB_like"/>
    <property type="match status" value="1"/>
</dbReference>
<protein>
    <submittedName>
        <fullName evidence="2">N-acetylneuraminate synthase</fullName>
    </submittedName>
</protein>
<dbReference type="InterPro" id="IPR057736">
    <property type="entry name" value="SAF_PseI/NeuA/NeuB"/>
</dbReference>
<dbReference type="Proteomes" id="UP000198500">
    <property type="component" value="Unassembled WGS sequence"/>
</dbReference>
<dbReference type="RefSeq" id="WP_217635528.1">
    <property type="nucleotide sequence ID" value="NZ_BMXH01000010.1"/>
</dbReference>
<dbReference type="SUPFAM" id="SSF51569">
    <property type="entry name" value="Aldolase"/>
    <property type="match status" value="1"/>
</dbReference>
<dbReference type="InterPro" id="IPR013785">
    <property type="entry name" value="Aldolase_TIM"/>
</dbReference>
<dbReference type="InterPro" id="IPR006190">
    <property type="entry name" value="SAF_AFP_Neu5Ac"/>
</dbReference>
<sequence length="339" mass="36525">MTFSTTTFVIAEVGVNHNGSMEMALALIDEAHHCGADAVKFQTFDPGRLVTRHAAKADYQRQATPDDESQYAMLKALALSESQFARLHDYCDRVGIEFLSSPFEEASASMLEALGMRVFKIPSGEITNLTLLDHIGAFGKPVILSTGMCHLAEVETALARLQRAGAGEVTLLHCVTEYPAPYEAINLAAMATLKAAFGVPVGYSDHTRGIEIPIAAVAMGATIIEKHFTLDTMLPGPDHAASLAPDEFQRMVQSIRHVELARGDGRKRPAPCEQANMDVVRKSIVVTRPVAAGEVITASHLAVKRPGTGLPPDLLDSVIGRRASRSIGVDELLDWQDVS</sequence>
<dbReference type="STRING" id="574349.SAMN05443545_10617"/>
<dbReference type="PANTHER" id="PTHR42966:SF1">
    <property type="entry name" value="SIALIC ACID SYNTHASE"/>
    <property type="match status" value="1"/>
</dbReference>
<keyword evidence="3" id="KW-1185">Reference proteome</keyword>
<name>A0A1H3CHS3_9GAMM</name>
<organism evidence="2 3">
    <name type="scientific">Aidingimonas halophila</name>
    <dbReference type="NCBI Taxonomy" id="574349"/>
    <lineage>
        <taxon>Bacteria</taxon>
        <taxon>Pseudomonadati</taxon>
        <taxon>Pseudomonadota</taxon>
        <taxon>Gammaproteobacteria</taxon>
        <taxon>Oceanospirillales</taxon>
        <taxon>Halomonadaceae</taxon>
        <taxon>Aidingimonas</taxon>
    </lineage>
</organism>
<accession>A0A1H3CHS3</accession>
<dbReference type="AlphaFoldDB" id="A0A1H3CHS3"/>
<dbReference type="GO" id="GO:0016051">
    <property type="term" value="P:carbohydrate biosynthetic process"/>
    <property type="evidence" value="ECO:0007669"/>
    <property type="project" value="InterPro"/>
</dbReference>
<dbReference type="SUPFAM" id="SSF51269">
    <property type="entry name" value="AFP III-like domain"/>
    <property type="match status" value="1"/>
</dbReference>